<protein>
    <recommendedName>
        <fullName evidence="3">DNA-directed DNA polymerase</fullName>
    </recommendedName>
</protein>
<dbReference type="Gene3D" id="3.90.1600.10">
    <property type="entry name" value="Palm domain of DNA polymerase"/>
    <property type="match status" value="1"/>
</dbReference>
<dbReference type="InterPro" id="IPR023211">
    <property type="entry name" value="DNA_pol_palm_dom_sf"/>
</dbReference>
<dbReference type="Proteomes" id="UP001596516">
    <property type="component" value="Unassembled WGS sequence"/>
</dbReference>
<comment type="caution">
    <text evidence="1">The sequence shown here is derived from an EMBL/GenBank/DDBJ whole genome shotgun (WGS) entry which is preliminary data.</text>
</comment>
<evidence type="ECO:0000313" key="2">
    <source>
        <dbReference type="Proteomes" id="UP001596516"/>
    </source>
</evidence>
<evidence type="ECO:0000313" key="1">
    <source>
        <dbReference type="EMBL" id="MFC7704858.1"/>
    </source>
</evidence>
<reference evidence="2" key="1">
    <citation type="journal article" date="2019" name="Int. J. Syst. Evol. Microbiol.">
        <title>The Global Catalogue of Microorganisms (GCM) 10K type strain sequencing project: providing services to taxonomists for standard genome sequencing and annotation.</title>
        <authorList>
            <consortium name="The Broad Institute Genomics Platform"/>
            <consortium name="The Broad Institute Genome Sequencing Center for Infectious Disease"/>
            <person name="Wu L."/>
            <person name="Ma J."/>
        </authorList>
    </citation>
    <scope>NUCLEOTIDE SEQUENCE [LARGE SCALE GENOMIC DNA]</scope>
    <source>
        <strain evidence="2">CGMCC 1.12750</strain>
    </source>
</reference>
<keyword evidence="2" id="KW-1185">Reference proteome</keyword>
<accession>A0ABW2ULN9</accession>
<sequence>MSKLDELKARLAVKKAELRNVQAKEKGYKVSLNGTFGSLGSRYSFVYAPDLMISVTLTGQLALLLLIERAELAGVHVVSGNTDGVVFKLPREHYQGIEKDRLTGGLLAEITGQWERDTQFDLEFVEYAAIYNQSVNSYFAIKADGGHKRKGPLANPWSQDKADNDARGQLMKNPQATICSDAALARIKHGTPLRETIEACTDIRQFVTVIKVTKGATWRGKYLGKTIRYYWSTDGDEIIEAKPNPATGNFKKVPRTDGAKECMRLPESLPHDIDYDRYVAEAEQILKDLGFYGAPEPKSRRIRLTKLNRIDVLKKWMTAA</sequence>
<gene>
    <name evidence="1" type="ORF">ACFQXB_11690</name>
</gene>
<dbReference type="SUPFAM" id="SSF56672">
    <property type="entry name" value="DNA/RNA polymerases"/>
    <property type="match status" value="1"/>
</dbReference>
<organism evidence="1 2">
    <name type="scientific">Plastorhodobacter daqingensis</name>
    <dbReference type="NCBI Taxonomy" id="1387281"/>
    <lineage>
        <taxon>Bacteria</taxon>
        <taxon>Pseudomonadati</taxon>
        <taxon>Pseudomonadota</taxon>
        <taxon>Alphaproteobacteria</taxon>
        <taxon>Rhodobacterales</taxon>
        <taxon>Paracoccaceae</taxon>
        <taxon>Plastorhodobacter</taxon>
    </lineage>
</organism>
<dbReference type="RefSeq" id="WP_377403702.1">
    <property type="nucleotide sequence ID" value="NZ_JBHTFQ010000006.1"/>
</dbReference>
<dbReference type="EMBL" id="JBHTFQ010000006">
    <property type="protein sequence ID" value="MFC7704858.1"/>
    <property type="molecule type" value="Genomic_DNA"/>
</dbReference>
<name>A0ABW2ULN9_9RHOB</name>
<dbReference type="InterPro" id="IPR043502">
    <property type="entry name" value="DNA/RNA_pol_sf"/>
</dbReference>
<proteinExistence type="predicted"/>
<evidence type="ECO:0008006" key="3">
    <source>
        <dbReference type="Google" id="ProtNLM"/>
    </source>
</evidence>